<gene>
    <name evidence="2" type="ORF">Tco_0774818</name>
</gene>
<proteinExistence type="predicted"/>
<evidence type="ECO:0000313" key="2">
    <source>
        <dbReference type="EMBL" id="GJS92182.1"/>
    </source>
</evidence>
<accession>A0ABQ4ZSS8</accession>
<comment type="caution">
    <text evidence="2">The sequence shown here is derived from an EMBL/GenBank/DDBJ whole genome shotgun (WGS) entry which is preliminary data.</text>
</comment>
<feature type="region of interest" description="Disordered" evidence="1">
    <location>
        <begin position="1"/>
        <end position="47"/>
    </location>
</feature>
<reference evidence="2" key="2">
    <citation type="submission" date="2022-01" db="EMBL/GenBank/DDBJ databases">
        <authorList>
            <person name="Yamashiro T."/>
            <person name="Shiraishi A."/>
            <person name="Satake H."/>
            <person name="Nakayama K."/>
        </authorList>
    </citation>
    <scope>NUCLEOTIDE SEQUENCE</scope>
</reference>
<organism evidence="2 3">
    <name type="scientific">Tanacetum coccineum</name>
    <dbReference type="NCBI Taxonomy" id="301880"/>
    <lineage>
        <taxon>Eukaryota</taxon>
        <taxon>Viridiplantae</taxon>
        <taxon>Streptophyta</taxon>
        <taxon>Embryophyta</taxon>
        <taxon>Tracheophyta</taxon>
        <taxon>Spermatophyta</taxon>
        <taxon>Magnoliopsida</taxon>
        <taxon>eudicotyledons</taxon>
        <taxon>Gunneridae</taxon>
        <taxon>Pentapetalae</taxon>
        <taxon>asterids</taxon>
        <taxon>campanulids</taxon>
        <taxon>Asterales</taxon>
        <taxon>Asteraceae</taxon>
        <taxon>Asteroideae</taxon>
        <taxon>Anthemideae</taxon>
        <taxon>Anthemidinae</taxon>
        <taxon>Tanacetum</taxon>
    </lineage>
</organism>
<dbReference type="Proteomes" id="UP001151760">
    <property type="component" value="Unassembled WGS sequence"/>
</dbReference>
<name>A0ABQ4ZSS8_9ASTR</name>
<protein>
    <submittedName>
        <fullName evidence="2">Uncharacterized protein</fullName>
    </submittedName>
</protein>
<evidence type="ECO:0000256" key="1">
    <source>
        <dbReference type="SAM" id="MobiDB-lite"/>
    </source>
</evidence>
<reference evidence="2" key="1">
    <citation type="journal article" date="2022" name="Int. J. Mol. Sci.">
        <title>Draft Genome of Tanacetum Coccineum: Genomic Comparison of Closely Related Tanacetum-Family Plants.</title>
        <authorList>
            <person name="Yamashiro T."/>
            <person name="Shiraishi A."/>
            <person name="Nakayama K."/>
            <person name="Satake H."/>
        </authorList>
    </citation>
    <scope>NUCLEOTIDE SEQUENCE</scope>
</reference>
<keyword evidence="3" id="KW-1185">Reference proteome</keyword>
<dbReference type="EMBL" id="BQNB010011562">
    <property type="protein sequence ID" value="GJS92182.1"/>
    <property type="molecule type" value="Genomic_DNA"/>
</dbReference>
<sequence length="187" mass="21154">MHLYPQLREHGPQQTGNNRESAELGAPPPPSLSSSSSKGSHHHHQHHIIQVINLRASSSPPLRQQGSQHAPHRFLLRISSGSEQGTKPGEFLRVEASTGRCWSSMGASSSQKVTITRVLRLGSRHIVRGWWVYWLHGKSIVSVYDDSWYISIRYLLVGSPKDSPWSESMYTSYRVTADEEEDMTNRR</sequence>
<evidence type="ECO:0000313" key="3">
    <source>
        <dbReference type="Proteomes" id="UP001151760"/>
    </source>
</evidence>